<organism evidence="5 6">
    <name type="scientific">Patella caerulea</name>
    <name type="common">Rayed Mediterranean limpet</name>
    <dbReference type="NCBI Taxonomy" id="87958"/>
    <lineage>
        <taxon>Eukaryota</taxon>
        <taxon>Metazoa</taxon>
        <taxon>Spiralia</taxon>
        <taxon>Lophotrochozoa</taxon>
        <taxon>Mollusca</taxon>
        <taxon>Gastropoda</taxon>
        <taxon>Patellogastropoda</taxon>
        <taxon>Patelloidea</taxon>
        <taxon>Patellidae</taxon>
        <taxon>Patella</taxon>
    </lineage>
</organism>
<dbReference type="Pfam" id="PF21032">
    <property type="entry name" value="PROPPIN"/>
    <property type="match status" value="1"/>
</dbReference>
<dbReference type="Gene3D" id="2.130.10.10">
    <property type="entry name" value="YVTN repeat-like/Quinoprotein amine dehydrogenase"/>
    <property type="match status" value="1"/>
</dbReference>
<keyword evidence="3" id="KW-0072">Autophagy</keyword>
<dbReference type="EMBL" id="JAZGQO010000014">
    <property type="protein sequence ID" value="KAK6171371.1"/>
    <property type="molecule type" value="Genomic_DNA"/>
</dbReference>
<reference evidence="5 6" key="1">
    <citation type="submission" date="2024-01" db="EMBL/GenBank/DDBJ databases">
        <title>The genome of the rayed Mediterranean limpet Patella caerulea (Linnaeus, 1758).</title>
        <authorList>
            <person name="Anh-Thu Weber A."/>
            <person name="Halstead-Nussloch G."/>
        </authorList>
    </citation>
    <scope>NUCLEOTIDE SEQUENCE [LARGE SCALE GENOMIC DNA]</scope>
    <source>
        <strain evidence="5">AATW-2023a</strain>
        <tissue evidence="5">Whole specimen</tissue>
    </source>
</reference>
<sequence>MSSDRGVLGICFNQDYSCFSCATESGIRIYNADPLTHKLCITPDQVGSVSSAEMLFRSNILVLVGGGTMPKYDEKAVLVWDMSAKKESDSALMDITFAQPVVGVKVLKNRLIVILRNQVHVFSFPNEVEKLYTFSTRDNPRGLCAVSCYGNILVFPGIKCGSVQIVDLETTQPSQTVSPVNINAHQNDLACLAVDQKGSMIATASRKGTLIRVFDIQSKKLVVELRRGADPAMLYCLSFSPDSSFLCASSDKGTVHIFAIKNTSLNRTSTFKKMGFLGPYVESQWGLANFTVPAERACVCAFSSNQAVIAVCVDGTFHKYVFTTDGNCNREAYDVYLDMGDVD</sequence>
<evidence type="ECO:0000256" key="2">
    <source>
        <dbReference type="ARBA" id="ARBA00022737"/>
    </source>
</evidence>
<protein>
    <recommendedName>
        <fullName evidence="7">WD repeat domain phosphoinositide-interacting protein 4</fullName>
    </recommendedName>
</protein>
<name>A0AAN8PFX8_PATCE</name>
<dbReference type="InterPro" id="IPR048720">
    <property type="entry name" value="PROPPIN"/>
</dbReference>
<proteinExistence type="inferred from homology"/>
<dbReference type="AlphaFoldDB" id="A0AAN8PFX8"/>
<dbReference type="GO" id="GO:0005737">
    <property type="term" value="C:cytoplasm"/>
    <property type="evidence" value="ECO:0007669"/>
    <property type="project" value="UniProtKB-ARBA"/>
</dbReference>
<evidence type="ECO:0000256" key="3">
    <source>
        <dbReference type="ARBA" id="ARBA00023006"/>
    </source>
</evidence>
<dbReference type="InterPro" id="IPR001680">
    <property type="entry name" value="WD40_rpt"/>
</dbReference>
<accession>A0AAN8PFX8</accession>
<dbReference type="SMART" id="SM00320">
    <property type="entry name" value="WD40"/>
    <property type="match status" value="2"/>
</dbReference>
<gene>
    <name evidence="5" type="ORF">SNE40_019576</name>
</gene>
<evidence type="ECO:0000313" key="6">
    <source>
        <dbReference type="Proteomes" id="UP001347796"/>
    </source>
</evidence>
<keyword evidence="1" id="KW-0853">WD repeat</keyword>
<evidence type="ECO:0008006" key="7">
    <source>
        <dbReference type="Google" id="ProtNLM"/>
    </source>
</evidence>
<dbReference type="GO" id="GO:0006914">
    <property type="term" value="P:autophagy"/>
    <property type="evidence" value="ECO:0007669"/>
    <property type="project" value="UniProtKB-KW"/>
</dbReference>
<evidence type="ECO:0000256" key="1">
    <source>
        <dbReference type="ARBA" id="ARBA00022574"/>
    </source>
</evidence>
<keyword evidence="6" id="KW-1185">Reference proteome</keyword>
<dbReference type="InterPro" id="IPR015943">
    <property type="entry name" value="WD40/YVTN_repeat-like_dom_sf"/>
</dbReference>
<dbReference type="SUPFAM" id="SSF50978">
    <property type="entry name" value="WD40 repeat-like"/>
    <property type="match status" value="1"/>
</dbReference>
<dbReference type="InterPro" id="IPR036322">
    <property type="entry name" value="WD40_repeat_dom_sf"/>
</dbReference>
<comment type="caution">
    <text evidence="5">The sequence shown here is derived from an EMBL/GenBank/DDBJ whole genome shotgun (WGS) entry which is preliminary data.</text>
</comment>
<evidence type="ECO:0000313" key="5">
    <source>
        <dbReference type="EMBL" id="KAK6171371.1"/>
    </source>
</evidence>
<dbReference type="PANTHER" id="PTHR11227">
    <property type="entry name" value="WD-REPEAT PROTEIN INTERACTING WITH PHOSPHOINOSIDES WIPI -RELATED"/>
    <property type="match status" value="1"/>
</dbReference>
<evidence type="ECO:0000256" key="4">
    <source>
        <dbReference type="ARBA" id="ARBA00025740"/>
    </source>
</evidence>
<keyword evidence="2" id="KW-0677">Repeat</keyword>
<comment type="similarity">
    <text evidence="4">Belongs to the WD repeat PROPPIN family.</text>
</comment>
<dbReference type="Proteomes" id="UP001347796">
    <property type="component" value="Unassembled WGS sequence"/>
</dbReference>